<gene>
    <name evidence="1" type="ORF">B7C51_09095</name>
</gene>
<protein>
    <submittedName>
        <fullName evidence="1">Uncharacterized protein</fullName>
    </submittedName>
</protein>
<evidence type="ECO:0000313" key="1">
    <source>
        <dbReference type="EMBL" id="ARF67950.1"/>
    </source>
</evidence>
<dbReference type="Proteomes" id="UP000192727">
    <property type="component" value="Chromosome"/>
</dbReference>
<dbReference type="EMBL" id="CP020557">
    <property type="protein sequence ID" value="ARF67950.1"/>
    <property type="molecule type" value="Genomic_DNA"/>
</dbReference>
<name>A0A1V0USE2_9BACL</name>
<proteinExistence type="predicted"/>
<sequence>MKVFSKIIELLIGRIGYSYVGIKLAYFGWLVPELYMAEINQADSFRIPCFYIVTCQNPNTYIK</sequence>
<organism evidence="1 2">
    <name type="scientific">Paenibacillus larvae subsp. pulvifaciens</name>
    <dbReference type="NCBI Taxonomy" id="1477"/>
    <lineage>
        <taxon>Bacteria</taxon>
        <taxon>Bacillati</taxon>
        <taxon>Bacillota</taxon>
        <taxon>Bacilli</taxon>
        <taxon>Bacillales</taxon>
        <taxon>Paenibacillaceae</taxon>
        <taxon>Paenibacillus</taxon>
    </lineage>
</organism>
<evidence type="ECO:0000313" key="2">
    <source>
        <dbReference type="Proteomes" id="UP000192727"/>
    </source>
</evidence>
<dbReference type="AlphaFoldDB" id="A0A1V0USE2"/>
<reference evidence="1 2" key="1">
    <citation type="submission" date="2017-03" db="EMBL/GenBank/DDBJ databases">
        <title>Paenibacillus larvae genome sequencing.</title>
        <authorList>
            <person name="Dingman D.W."/>
        </authorList>
    </citation>
    <scope>NUCLEOTIDE SEQUENCE [LARGE SCALE GENOMIC DNA]</scope>
    <source>
        <strain evidence="1 2">SAG 10367</strain>
    </source>
</reference>
<accession>A0A1V0USE2</accession>